<keyword evidence="3" id="KW-0804">Transcription</keyword>
<dbReference type="AlphaFoldDB" id="A0AAV2YRY0"/>
<dbReference type="SMART" id="SM01014">
    <property type="entry name" value="ARID"/>
    <property type="match status" value="1"/>
</dbReference>
<evidence type="ECO:0000256" key="3">
    <source>
        <dbReference type="ARBA" id="ARBA00023163"/>
    </source>
</evidence>
<name>A0AAV2YRY0_9STRA</name>
<evidence type="ECO:0000313" key="7">
    <source>
        <dbReference type="EMBL" id="DAZ95967.1"/>
    </source>
</evidence>
<evidence type="ECO:0000313" key="8">
    <source>
        <dbReference type="Proteomes" id="UP001146120"/>
    </source>
</evidence>
<dbReference type="InterPro" id="IPR052406">
    <property type="entry name" value="Chromatin_Remodeling_Comp"/>
</dbReference>
<feature type="region of interest" description="Disordered" evidence="5">
    <location>
        <begin position="461"/>
        <end position="499"/>
    </location>
</feature>
<dbReference type="CDD" id="cd16100">
    <property type="entry name" value="ARID"/>
    <property type="match status" value="1"/>
</dbReference>
<dbReference type="InterPro" id="IPR036431">
    <property type="entry name" value="ARID_dom_sf"/>
</dbReference>
<evidence type="ECO:0000256" key="2">
    <source>
        <dbReference type="ARBA" id="ARBA00023015"/>
    </source>
</evidence>
<dbReference type="PANTHER" id="PTHR22970:SF14">
    <property type="entry name" value="AT-RICH INTERACTIVE DOMAIN-CONTAINING PROTEIN 2"/>
    <property type="match status" value="1"/>
</dbReference>
<reference evidence="7" key="1">
    <citation type="submission" date="2022-11" db="EMBL/GenBank/DDBJ databases">
        <authorList>
            <person name="Morgan W.R."/>
            <person name="Tartar A."/>
        </authorList>
    </citation>
    <scope>NUCLEOTIDE SEQUENCE</scope>
    <source>
        <strain evidence="7">ARSEF 373</strain>
    </source>
</reference>
<feature type="compositionally biased region" description="Acidic residues" evidence="5">
    <location>
        <begin position="469"/>
        <end position="488"/>
    </location>
</feature>
<dbReference type="Gene3D" id="1.10.150.60">
    <property type="entry name" value="ARID DNA-binding domain"/>
    <property type="match status" value="1"/>
</dbReference>
<feature type="domain" description="ARID" evidence="6">
    <location>
        <begin position="20"/>
        <end position="113"/>
    </location>
</feature>
<dbReference type="InterPro" id="IPR016024">
    <property type="entry name" value="ARM-type_fold"/>
</dbReference>
<keyword evidence="1" id="KW-0156">Chromatin regulator</keyword>
<comment type="caution">
    <text evidence="7">The sequence shown here is derived from an EMBL/GenBank/DDBJ whole genome shotgun (WGS) entry which is preliminary data.</text>
</comment>
<sequence>MTDRIIGQSFMALQLSCRGNPMRERILRDWVSFAESRNELHLLQTLPKTPKGAMIDWIRLYEEVVARGGFVHVSQHKLWSQIVARDCLNLDAMPYVIATFYQRYLFAFEEKQLFGRDMSTTGEPSTGGEKRKLEDMEKIATASELQEAQSVRGTPVPPATKKLRAQRTLHSDLGSLQALVLALDSQNPDEVHRAISLLSVLSYGNPQQLGDNDLLIDNIPGLLDALYRQLQTCKLLPYEQLMEGAREPLRATQAMRSRFLNLSNDVGQRELLDTKGLLLLNIVRNLSMIGENELPLAQHEDTCVLLILLLRSLLVAQSPTCVTTSLRRRTTAREIGDHALDILCYISKRIDFRSLNPPLKVVEIKLRPAEDRPLATTMWEKEKLTPLECVLQQLSALLRDVSTRRTVVLRVCELMCNVCRDVSLRHALSQSPTMQDPELLDRLTHLLASTRGDFARRKRYVAGGHDAMPEADDDDDMDDESDDEQDCDDGAKWPAPWENDGYPSGVGMGVVYTSADGHGNNRSNAMLPVDDEPKLDHEMRDAALEVLHRLSDCDDSAKLRLAKHPTCLTRLATLLTSCIGRPEAPRIAVATLSNISMNRDTFPYFLPIEKDLILVACSDRSVADILNNVVADVFGMHSL</sequence>
<keyword evidence="4" id="KW-0539">Nucleus</keyword>
<dbReference type="Proteomes" id="UP001146120">
    <property type="component" value="Unassembled WGS sequence"/>
</dbReference>
<dbReference type="InterPro" id="IPR011989">
    <property type="entry name" value="ARM-like"/>
</dbReference>
<protein>
    <recommendedName>
        <fullName evidence="6">ARID domain-containing protein</fullName>
    </recommendedName>
</protein>
<dbReference type="Pfam" id="PF01388">
    <property type="entry name" value="ARID"/>
    <property type="match status" value="1"/>
</dbReference>
<evidence type="ECO:0000259" key="6">
    <source>
        <dbReference type="PROSITE" id="PS51011"/>
    </source>
</evidence>
<keyword evidence="8" id="KW-1185">Reference proteome</keyword>
<evidence type="ECO:0000256" key="4">
    <source>
        <dbReference type="ARBA" id="ARBA00023242"/>
    </source>
</evidence>
<dbReference type="SUPFAM" id="SSF46774">
    <property type="entry name" value="ARID-like"/>
    <property type="match status" value="1"/>
</dbReference>
<dbReference type="SUPFAM" id="SSF48371">
    <property type="entry name" value="ARM repeat"/>
    <property type="match status" value="1"/>
</dbReference>
<evidence type="ECO:0000256" key="5">
    <source>
        <dbReference type="SAM" id="MobiDB-lite"/>
    </source>
</evidence>
<dbReference type="PANTHER" id="PTHR22970">
    <property type="entry name" value="AT-RICH INTERACTIVE DOMAIN-CONTAINING PROTEIN 2"/>
    <property type="match status" value="1"/>
</dbReference>
<keyword evidence="2" id="KW-0805">Transcription regulation</keyword>
<proteinExistence type="predicted"/>
<reference evidence="7" key="2">
    <citation type="journal article" date="2023" name="Microbiol Resour">
        <title>Decontamination and Annotation of the Draft Genome Sequence of the Oomycete Lagenidium giganteum ARSEF 373.</title>
        <authorList>
            <person name="Morgan W.R."/>
            <person name="Tartar A."/>
        </authorList>
    </citation>
    <scope>NUCLEOTIDE SEQUENCE</scope>
    <source>
        <strain evidence="7">ARSEF 373</strain>
    </source>
</reference>
<dbReference type="SMART" id="SM00501">
    <property type="entry name" value="BRIGHT"/>
    <property type="match status" value="1"/>
</dbReference>
<gene>
    <name evidence="7" type="ORF">N0F65_009268</name>
</gene>
<dbReference type="GO" id="GO:0006325">
    <property type="term" value="P:chromatin organization"/>
    <property type="evidence" value="ECO:0007669"/>
    <property type="project" value="UniProtKB-KW"/>
</dbReference>
<dbReference type="EMBL" id="DAKRPA010000182">
    <property type="protein sequence ID" value="DAZ95967.1"/>
    <property type="molecule type" value="Genomic_DNA"/>
</dbReference>
<dbReference type="InterPro" id="IPR001606">
    <property type="entry name" value="ARID_dom"/>
</dbReference>
<dbReference type="PROSITE" id="PS51011">
    <property type="entry name" value="ARID"/>
    <property type="match status" value="1"/>
</dbReference>
<organism evidence="7 8">
    <name type="scientific">Lagenidium giganteum</name>
    <dbReference type="NCBI Taxonomy" id="4803"/>
    <lineage>
        <taxon>Eukaryota</taxon>
        <taxon>Sar</taxon>
        <taxon>Stramenopiles</taxon>
        <taxon>Oomycota</taxon>
        <taxon>Peronosporomycetes</taxon>
        <taxon>Pythiales</taxon>
        <taxon>Pythiaceae</taxon>
    </lineage>
</organism>
<dbReference type="Gene3D" id="1.25.10.10">
    <property type="entry name" value="Leucine-rich Repeat Variant"/>
    <property type="match status" value="1"/>
</dbReference>
<evidence type="ECO:0000256" key="1">
    <source>
        <dbReference type="ARBA" id="ARBA00022853"/>
    </source>
</evidence>
<accession>A0AAV2YRY0</accession>
<dbReference type="GO" id="GO:0003677">
    <property type="term" value="F:DNA binding"/>
    <property type="evidence" value="ECO:0007669"/>
    <property type="project" value="InterPro"/>
</dbReference>